<dbReference type="EMBL" id="BMMV01000001">
    <property type="protein sequence ID" value="GGJ74599.1"/>
    <property type="molecule type" value="Genomic_DNA"/>
</dbReference>
<comment type="caution">
    <text evidence="2">The sequence shown here is derived from an EMBL/GenBank/DDBJ whole genome shotgun (WGS) entry which is preliminary data.</text>
</comment>
<gene>
    <name evidence="2" type="ORF">GCM10011583_02530</name>
</gene>
<keyword evidence="3" id="KW-1185">Reference proteome</keyword>
<evidence type="ECO:0000313" key="2">
    <source>
        <dbReference type="EMBL" id="GGJ74599.1"/>
    </source>
</evidence>
<dbReference type="InterPro" id="IPR021487">
    <property type="entry name" value="DUF3140"/>
</dbReference>
<sequence>MAGMSALELETLWTEFHGVVNMTSQEIGVVLQADGDGESEWTSTGLRVLEILQKRRSELTEEDTRVMYDVVERVEDFAPGADGRPSRDQLMRLGHDPLRSAPEGSL</sequence>
<feature type="region of interest" description="Disordered" evidence="1">
    <location>
        <begin position="78"/>
        <end position="106"/>
    </location>
</feature>
<dbReference type="Proteomes" id="UP000660265">
    <property type="component" value="Unassembled WGS sequence"/>
</dbReference>
<evidence type="ECO:0008006" key="4">
    <source>
        <dbReference type="Google" id="ProtNLM"/>
    </source>
</evidence>
<organism evidence="2 3">
    <name type="scientific">Streptomyces camponoticapitis</name>
    <dbReference type="NCBI Taxonomy" id="1616125"/>
    <lineage>
        <taxon>Bacteria</taxon>
        <taxon>Bacillati</taxon>
        <taxon>Actinomycetota</taxon>
        <taxon>Actinomycetes</taxon>
        <taxon>Kitasatosporales</taxon>
        <taxon>Streptomycetaceae</taxon>
        <taxon>Streptomyces</taxon>
    </lineage>
</organism>
<reference evidence="3" key="1">
    <citation type="journal article" date="2019" name="Int. J. Syst. Evol. Microbiol.">
        <title>The Global Catalogue of Microorganisms (GCM) 10K type strain sequencing project: providing services to taxonomists for standard genome sequencing and annotation.</title>
        <authorList>
            <consortium name="The Broad Institute Genomics Platform"/>
            <consortium name="The Broad Institute Genome Sequencing Center for Infectious Disease"/>
            <person name="Wu L."/>
            <person name="Ma J."/>
        </authorList>
    </citation>
    <scope>NUCLEOTIDE SEQUENCE [LARGE SCALE GENOMIC DNA]</scope>
    <source>
        <strain evidence="3">CGMCC 4.7275</strain>
    </source>
</reference>
<evidence type="ECO:0000313" key="3">
    <source>
        <dbReference type="Proteomes" id="UP000660265"/>
    </source>
</evidence>
<protein>
    <recommendedName>
        <fullName evidence="4">DUF3140 domain-containing protein</fullName>
    </recommendedName>
</protein>
<feature type="compositionally biased region" description="Basic and acidic residues" evidence="1">
    <location>
        <begin position="84"/>
        <end position="98"/>
    </location>
</feature>
<name>A0ABQ2DZA6_9ACTN</name>
<dbReference type="RefSeq" id="WP_308426641.1">
    <property type="nucleotide sequence ID" value="NZ_BMMV01000001.1"/>
</dbReference>
<evidence type="ECO:0000256" key="1">
    <source>
        <dbReference type="SAM" id="MobiDB-lite"/>
    </source>
</evidence>
<accession>A0ABQ2DZA6</accession>
<proteinExistence type="predicted"/>
<dbReference type="Pfam" id="PF11338">
    <property type="entry name" value="DUF3140"/>
    <property type="match status" value="1"/>
</dbReference>